<dbReference type="RefSeq" id="WP_091513179.1">
    <property type="nucleotide sequence ID" value="NZ_FOLE01000007.1"/>
</dbReference>
<dbReference type="GO" id="GO:0005886">
    <property type="term" value="C:plasma membrane"/>
    <property type="evidence" value="ECO:0007669"/>
    <property type="project" value="TreeGrafter"/>
</dbReference>
<dbReference type="AlphaFoldDB" id="A0A1I1KSI8"/>
<evidence type="ECO:0000256" key="4">
    <source>
        <dbReference type="ARBA" id="ARBA00032089"/>
    </source>
</evidence>
<dbReference type="Proteomes" id="UP000199514">
    <property type="component" value="Unassembled WGS sequence"/>
</dbReference>
<evidence type="ECO:0000313" key="6">
    <source>
        <dbReference type="EMBL" id="SFC61113.1"/>
    </source>
</evidence>
<dbReference type="NCBIfam" id="NF010532">
    <property type="entry name" value="PRK13922.9-3"/>
    <property type="match status" value="1"/>
</dbReference>
<dbReference type="InterPro" id="IPR055342">
    <property type="entry name" value="MreC_beta-barrel_core"/>
</dbReference>
<keyword evidence="3" id="KW-0133">Cell shape</keyword>
<dbReference type="Pfam" id="PF04085">
    <property type="entry name" value="MreC"/>
    <property type="match status" value="1"/>
</dbReference>
<comment type="similarity">
    <text evidence="1">Belongs to the MreC family.</text>
</comment>
<feature type="domain" description="Rod shape-determining protein MreC beta-barrel core" evidence="5">
    <location>
        <begin position="111"/>
        <end position="259"/>
    </location>
</feature>
<dbReference type="OrthoDB" id="9811827at2"/>
<accession>A0A1I1KSI8</accession>
<organism evidence="6 7">
    <name type="scientific">Flexibacter flexilis DSM 6793</name>
    <dbReference type="NCBI Taxonomy" id="927664"/>
    <lineage>
        <taxon>Bacteria</taxon>
        <taxon>Pseudomonadati</taxon>
        <taxon>Bacteroidota</taxon>
        <taxon>Cytophagia</taxon>
        <taxon>Cytophagales</taxon>
        <taxon>Flexibacteraceae</taxon>
        <taxon>Flexibacter</taxon>
    </lineage>
</organism>
<sequence length="280" mass="31982">MGSLFKFLYKYRAFQLFLILELICTWLIVQNNSYQGVAYLNSSNRVVAYFMAISNSINDYFYLQDINRDLAEENARLNFLLSRNRLSERYAKMDTMRNAALFQYDYKVAKVINNSVSFADNYLTINKGLADGIKPGMGVVSPTGVVGRVKICSEHFSTITSLLHTKMLISAEITRSHAFGTVKWDGKDPFEAKLMYIARHIKPIVGDTIVTSEFSTIFPSGQPVGIIRKINIRDDDTFYNIDLELFTDFSTLSYVYVIQNRLKAEQDSIQNLTAPNMNQQ</sequence>
<dbReference type="GO" id="GO:0008360">
    <property type="term" value="P:regulation of cell shape"/>
    <property type="evidence" value="ECO:0007669"/>
    <property type="project" value="UniProtKB-KW"/>
</dbReference>
<dbReference type="EMBL" id="FOLE01000007">
    <property type="protein sequence ID" value="SFC61113.1"/>
    <property type="molecule type" value="Genomic_DNA"/>
</dbReference>
<evidence type="ECO:0000313" key="7">
    <source>
        <dbReference type="Proteomes" id="UP000199514"/>
    </source>
</evidence>
<dbReference type="InterPro" id="IPR042175">
    <property type="entry name" value="Cell/Rod_MreC_2"/>
</dbReference>
<name>A0A1I1KSI8_9BACT</name>
<evidence type="ECO:0000256" key="1">
    <source>
        <dbReference type="ARBA" id="ARBA00009369"/>
    </source>
</evidence>
<dbReference type="InterPro" id="IPR042177">
    <property type="entry name" value="Cell/Rod_1"/>
</dbReference>
<evidence type="ECO:0000256" key="2">
    <source>
        <dbReference type="ARBA" id="ARBA00013855"/>
    </source>
</evidence>
<dbReference type="InterPro" id="IPR007221">
    <property type="entry name" value="MreC"/>
</dbReference>
<reference evidence="6 7" key="1">
    <citation type="submission" date="2016-10" db="EMBL/GenBank/DDBJ databases">
        <authorList>
            <person name="de Groot N.N."/>
        </authorList>
    </citation>
    <scope>NUCLEOTIDE SEQUENCE [LARGE SCALE GENOMIC DNA]</scope>
    <source>
        <strain evidence="6 7">DSM 6793</strain>
    </source>
</reference>
<dbReference type="Gene3D" id="2.40.10.340">
    <property type="entry name" value="Rod shape-determining protein MreC, domain 1"/>
    <property type="match status" value="1"/>
</dbReference>
<dbReference type="PANTHER" id="PTHR34138">
    <property type="entry name" value="CELL SHAPE-DETERMINING PROTEIN MREC"/>
    <property type="match status" value="1"/>
</dbReference>
<proteinExistence type="inferred from homology"/>
<protein>
    <recommendedName>
        <fullName evidence="2">Cell shape-determining protein MreC</fullName>
    </recommendedName>
    <alternativeName>
        <fullName evidence="4">Cell shape protein MreC</fullName>
    </alternativeName>
</protein>
<evidence type="ECO:0000259" key="5">
    <source>
        <dbReference type="Pfam" id="PF04085"/>
    </source>
</evidence>
<dbReference type="Gene3D" id="2.40.10.350">
    <property type="entry name" value="Rod shape-determining protein MreC, domain 2"/>
    <property type="match status" value="1"/>
</dbReference>
<keyword evidence="7" id="KW-1185">Reference proteome</keyword>
<gene>
    <name evidence="6" type="ORF">SAMN05421780_10799</name>
</gene>
<dbReference type="STRING" id="927664.SAMN05421780_10799"/>
<dbReference type="PANTHER" id="PTHR34138:SF1">
    <property type="entry name" value="CELL SHAPE-DETERMINING PROTEIN MREC"/>
    <property type="match status" value="1"/>
</dbReference>
<evidence type="ECO:0000256" key="3">
    <source>
        <dbReference type="ARBA" id="ARBA00022960"/>
    </source>
</evidence>